<dbReference type="EMBL" id="PTIX01000001">
    <property type="protein sequence ID" value="PPK71257.1"/>
    <property type="molecule type" value="Genomic_DNA"/>
</dbReference>
<feature type="compositionally biased region" description="Polar residues" evidence="8">
    <location>
        <begin position="357"/>
        <end position="375"/>
    </location>
</feature>
<evidence type="ECO:0000256" key="3">
    <source>
        <dbReference type="ARBA" id="ARBA00022679"/>
    </source>
</evidence>
<dbReference type="Pfam" id="PF00069">
    <property type="entry name" value="Pkinase"/>
    <property type="match status" value="1"/>
</dbReference>
<dbReference type="PROSITE" id="PS50011">
    <property type="entry name" value="PROTEIN_KINASE_DOM"/>
    <property type="match status" value="1"/>
</dbReference>
<dbReference type="SMART" id="SM00220">
    <property type="entry name" value="S_TKc"/>
    <property type="match status" value="1"/>
</dbReference>
<dbReference type="Gene3D" id="3.30.200.20">
    <property type="entry name" value="Phosphorylase Kinase, domain 1"/>
    <property type="match status" value="1"/>
</dbReference>
<dbReference type="PRINTS" id="PR01217">
    <property type="entry name" value="PRICHEXTENSN"/>
</dbReference>
<dbReference type="InterPro" id="IPR011009">
    <property type="entry name" value="Kinase-like_dom_sf"/>
</dbReference>
<dbReference type="InterPro" id="IPR017441">
    <property type="entry name" value="Protein_kinase_ATP_BS"/>
</dbReference>
<dbReference type="InterPro" id="IPR008271">
    <property type="entry name" value="Ser/Thr_kinase_AS"/>
</dbReference>
<dbReference type="RefSeq" id="WP_104476324.1">
    <property type="nucleotide sequence ID" value="NZ_CP154825.1"/>
</dbReference>
<feature type="compositionally biased region" description="Low complexity" evidence="8">
    <location>
        <begin position="382"/>
        <end position="401"/>
    </location>
</feature>
<dbReference type="PANTHER" id="PTHR43289">
    <property type="entry name" value="MITOGEN-ACTIVATED PROTEIN KINASE KINASE KINASE 20-RELATED"/>
    <property type="match status" value="1"/>
</dbReference>
<organism evidence="10 11">
    <name type="scientific">Actinokineospora auranticolor</name>
    <dbReference type="NCBI Taxonomy" id="155976"/>
    <lineage>
        <taxon>Bacteria</taxon>
        <taxon>Bacillati</taxon>
        <taxon>Actinomycetota</taxon>
        <taxon>Actinomycetes</taxon>
        <taxon>Pseudonocardiales</taxon>
        <taxon>Pseudonocardiaceae</taxon>
        <taxon>Actinokineospora</taxon>
    </lineage>
</organism>
<dbReference type="SUPFAM" id="SSF56112">
    <property type="entry name" value="Protein kinase-like (PK-like)"/>
    <property type="match status" value="1"/>
</dbReference>
<dbReference type="Gene3D" id="1.10.510.10">
    <property type="entry name" value="Transferase(Phosphotransferase) domain 1"/>
    <property type="match status" value="1"/>
</dbReference>
<feature type="region of interest" description="Disordered" evidence="8">
    <location>
        <begin position="315"/>
        <end position="419"/>
    </location>
</feature>
<dbReference type="PANTHER" id="PTHR43289:SF6">
    <property type="entry name" value="SERINE_THREONINE-PROTEIN KINASE NEKL-3"/>
    <property type="match status" value="1"/>
</dbReference>
<keyword evidence="6 7" id="KW-0067">ATP-binding</keyword>
<dbReference type="AlphaFoldDB" id="A0A2S6H1G6"/>
<feature type="compositionally biased region" description="Low complexity" evidence="8">
    <location>
        <begin position="322"/>
        <end position="345"/>
    </location>
</feature>
<keyword evidence="11" id="KW-1185">Reference proteome</keyword>
<evidence type="ECO:0000256" key="1">
    <source>
        <dbReference type="ARBA" id="ARBA00012513"/>
    </source>
</evidence>
<keyword evidence="3" id="KW-0808">Transferase</keyword>
<evidence type="ECO:0000313" key="11">
    <source>
        <dbReference type="Proteomes" id="UP000239203"/>
    </source>
</evidence>
<evidence type="ECO:0000313" key="10">
    <source>
        <dbReference type="EMBL" id="PPK71257.1"/>
    </source>
</evidence>
<keyword evidence="5 10" id="KW-0418">Kinase</keyword>
<dbReference type="Proteomes" id="UP000239203">
    <property type="component" value="Unassembled WGS sequence"/>
</dbReference>
<gene>
    <name evidence="10" type="ORF">CLV40_101446</name>
</gene>
<dbReference type="PROSITE" id="PS00107">
    <property type="entry name" value="PROTEIN_KINASE_ATP"/>
    <property type="match status" value="1"/>
</dbReference>
<protein>
    <recommendedName>
        <fullName evidence="1">non-specific serine/threonine protein kinase</fullName>
        <ecNumber evidence="1">2.7.11.1</ecNumber>
    </recommendedName>
</protein>
<evidence type="ECO:0000256" key="6">
    <source>
        <dbReference type="ARBA" id="ARBA00022840"/>
    </source>
</evidence>
<evidence type="ECO:0000256" key="7">
    <source>
        <dbReference type="PROSITE-ProRule" id="PRU10141"/>
    </source>
</evidence>
<dbReference type="EC" id="2.7.11.1" evidence="1"/>
<evidence type="ECO:0000256" key="4">
    <source>
        <dbReference type="ARBA" id="ARBA00022741"/>
    </source>
</evidence>
<name>A0A2S6H1G6_9PSEU</name>
<comment type="caution">
    <text evidence="10">The sequence shown here is derived from an EMBL/GenBank/DDBJ whole genome shotgun (WGS) entry which is preliminary data.</text>
</comment>
<evidence type="ECO:0000256" key="2">
    <source>
        <dbReference type="ARBA" id="ARBA00022527"/>
    </source>
</evidence>
<evidence type="ECO:0000259" key="9">
    <source>
        <dbReference type="PROSITE" id="PS50011"/>
    </source>
</evidence>
<sequence>MSSSPAVQDVLASRYRLDALVGVGGMAKVYRARDLRLDRAVAVKVFRPDIDATDSLRFAVETRVLSALAHPGLIPIQDTGVHDGHGFLVLRLVNGPTLRREIADGALPVDRVRHLGAQLADALAHVHANGVVHRDVKPSNILLDEGDRAVLADFGLARVLGTTRLTRSDHMAGTAAYLAPEQVTGTEVDCPADIYALGLVLLECLTARREYEGGDVETAVARLHRPPQIPRTLPPPLVRLLLLMTSLAPHRRPTAEACAEALRSDASPVVLPPAPVVVAPTKRSRTPLVVLATAATTLAASGALYWAFKTPTPAATPPALTPPTTSTTTTATTQATQTPEPTTTTRLPKPVARQPALATQAQTTKPSEVVETTNQPVPEAPPAAAVTPPLATTTPATATTTSDKSKPGHTKTPPPQRPK</sequence>
<dbReference type="CDD" id="cd14014">
    <property type="entry name" value="STKc_PknB_like"/>
    <property type="match status" value="1"/>
</dbReference>
<dbReference type="PROSITE" id="PS00108">
    <property type="entry name" value="PROTEIN_KINASE_ST"/>
    <property type="match status" value="1"/>
</dbReference>
<dbReference type="GO" id="GO:0004674">
    <property type="term" value="F:protein serine/threonine kinase activity"/>
    <property type="evidence" value="ECO:0007669"/>
    <property type="project" value="UniProtKB-KW"/>
</dbReference>
<evidence type="ECO:0000256" key="8">
    <source>
        <dbReference type="SAM" id="MobiDB-lite"/>
    </source>
</evidence>
<dbReference type="GO" id="GO:0005524">
    <property type="term" value="F:ATP binding"/>
    <property type="evidence" value="ECO:0007669"/>
    <property type="project" value="UniProtKB-UniRule"/>
</dbReference>
<evidence type="ECO:0000256" key="5">
    <source>
        <dbReference type="ARBA" id="ARBA00022777"/>
    </source>
</evidence>
<feature type="binding site" evidence="7">
    <location>
        <position position="44"/>
    </location>
    <ligand>
        <name>ATP</name>
        <dbReference type="ChEBI" id="CHEBI:30616"/>
    </ligand>
</feature>
<proteinExistence type="predicted"/>
<feature type="domain" description="Protein kinase" evidence="9">
    <location>
        <begin position="15"/>
        <end position="270"/>
    </location>
</feature>
<keyword evidence="4 7" id="KW-0547">Nucleotide-binding</keyword>
<dbReference type="OrthoDB" id="9762169at2"/>
<keyword evidence="2 10" id="KW-0723">Serine/threonine-protein kinase</keyword>
<accession>A0A2S6H1G6</accession>
<reference evidence="10 11" key="1">
    <citation type="submission" date="2018-02" db="EMBL/GenBank/DDBJ databases">
        <title>Genomic Encyclopedia of Archaeal and Bacterial Type Strains, Phase II (KMG-II): from individual species to whole genera.</title>
        <authorList>
            <person name="Goeker M."/>
        </authorList>
    </citation>
    <scope>NUCLEOTIDE SEQUENCE [LARGE SCALE GENOMIC DNA]</scope>
    <source>
        <strain evidence="10 11">YU 961-1</strain>
    </source>
</reference>
<dbReference type="InterPro" id="IPR000719">
    <property type="entry name" value="Prot_kinase_dom"/>
</dbReference>